<dbReference type="Gene3D" id="2.60.40.1120">
    <property type="entry name" value="Carboxypeptidase-like, regulatory domain"/>
    <property type="match status" value="1"/>
</dbReference>
<evidence type="ECO:0000313" key="15">
    <source>
        <dbReference type="EMBL" id="ARN76723.1"/>
    </source>
</evidence>
<keyword evidence="8 15" id="KW-0675">Receptor</keyword>
<evidence type="ECO:0000256" key="8">
    <source>
        <dbReference type="ARBA" id="ARBA00023170"/>
    </source>
</evidence>
<evidence type="ECO:0000256" key="2">
    <source>
        <dbReference type="ARBA" id="ARBA00022448"/>
    </source>
</evidence>
<dbReference type="InterPro" id="IPR037066">
    <property type="entry name" value="Plug_dom_sf"/>
</dbReference>
<comment type="subcellular location">
    <subcellularLocation>
        <location evidence="1 10">Cell outer membrane</location>
        <topology evidence="1 10">Multi-pass membrane protein</topology>
    </subcellularLocation>
</comment>
<feature type="domain" description="TonB-dependent receptor-like beta-barrel" evidence="13">
    <location>
        <begin position="276"/>
        <end position="782"/>
    </location>
</feature>
<dbReference type="AlphaFoldDB" id="A0A1W6MGI8"/>
<evidence type="ECO:0000256" key="4">
    <source>
        <dbReference type="ARBA" id="ARBA00022692"/>
    </source>
</evidence>
<comment type="similarity">
    <text evidence="10 11">Belongs to the TonB-dependent receptor family.</text>
</comment>
<dbReference type="InterPro" id="IPR036942">
    <property type="entry name" value="Beta-barrel_TonB_sf"/>
</dbReference>
<dbReference type="STRING" id="331648.BST97_01160"/>
<dbReference type="SUPFAM" id="SSF49464">
    <property type="entry name" value="Carboxypeptidase regulatory domain-like"/>
    <property type="match status" value="1"/>
</dbReference>
<dbReference type="PROSITE" id="PS52016">
    <property type="entry name" value="TONB_DEPENDENT_REC_3"/>
    <property type="match status" value="1"/>
</dbReference>
<sequence length="813" mass="91408">MYKCFLFVLLLLSTLQAGAQSCNYTLSGTVKDFHNGENLELVVVYITPLQKSVSTDAEGKFAIKDLCPGTYDLIVSHISCENKTIKVSLTEDKDIMIKLEHYVEELSNVNVEANLSDTSSETASIERVATETIEKYSGATLGDALATVEGVNILKTGNSITKPIIHGLFGSRVAIVNNGLRQQDQEWGVEHAPNIDLNNADDIHVVKGASALRYGGDAIGGTIVINPRRVLSKDTLMGKAILTAQSNGRGGTATASFNNFNESGWYQQGTITAKRLGDFESPDYVLSNTGSETYAANFTAGFKKFEYGIEANYSYYRAGIGILRSAHIGNSADLVRSINSGEPFVIRDFTYDIEAPKQEVDHHAIQLKAFKRFSDLGKLSLDYGLQFNNRLEFDIRRGERRDLPSLDMDLLTHNLAAYLAIDKYDDLTLEVGLDGMYQINTPDARTGVRRLIPDYNSFRIGSFTAAKWDFSKKWLFEAGVRYDYFDINAQKFYFTSRWEELGYDQQFPQFEVRQSTNQIYTEPEFDYNLLAFTVGSRYEMDDHQSLSFNLSTANRAPNPSELFSDGLHHALATIELGRLDLEKEASYKFNSNYQLNQNGFKLGISPHLNLIQNYIQLEPRGVEFTTRGSFPVEKYRQSDALVAGIDVTASYQFDKIRSNNSEQSITGVQPAALLSSSFSYIYGQDRDLDRPLIDMPPAQFQLGLTLYDAFLNDLDFEVGMNHVWEQKRIPDTDFMTDVIRDDGSIETVEVNVSQPPEAYTLLNAGVSYAFAKARLSLSVQNLLNTNYRNYLNQLRYYAEDVGRNVQLQFIYKI</sequence>
<organism evidence="15 16">
    <name type="scientific">Nonlabens spongiae</name>
    <dbReference type="NCBI Taxonomy" id="331648"/>
    <lineage>
        <taxon>Bacteria</taxon>
        <taxon>Pseudomonadati</taxon>
        <taxon>Bacteroidota</taxon>
        <taxon>Flavobacteriia</taxon>
        <taxon>Flavobacteriales</taxon>
        <taxon>Flavobacteriaceae</taxon>
        <taxon>Nonlabens</taxon>
    </lineage>
</organism>
<keyword evidence="2 10" id="KW-0813">Transport</keyword>
<keyword evidence="16" id="KW-1185">Reference proteome</keyword>
<evidence type="ECO:0000256" key="7">
    <source>
        <dbReference type="ARBA" id="ARBA00023136"/>
    </source>
</evidence>
<evidence type="ECO:0000256" key="10">
    <source>
        <dbReference type="PROSITE-ProRule" id="PRU01360"/>
    </source>
</evidence>
<feature type="signal peptide" evidence="12">
    <location>
        <begin position="1"/>
        <end position="19"/>
    </location>
</feature>
<dbReference type="InterPro" id="IPR012910">
    <property type="entry name" value="Plug_dom"/>
</dbReference>
<dbReference type="RefSeq" id="WP_085765523.1">
    <property type="nucleotide sequence ID" value="NZ_CP019344.1"/>
</dbReference>
<dbReference type="Pfam" id="PF00593">
    <property type="entry name" value="TonB_dep_Rec_b-barrel"/>
    <property type="match status" value="1"/>
</dbReference>
<feature type="domain" description="TonB-dependent receptor plug" evidence="14">
    <location>
        <begin position="120"/>
        <end position="222"/>
    </location>
</feature>
<evidence type="ECO:0000256" key="12">
    <source>
        <dbReference type="SAM" id="SignalP"/>
    </source>
</evidence>
<evidence type="ECO:0000313" key="16">
    <source>
        <dbReference type="Proteomes" id="UP000193431"/>
    </source>
</evidence>
<dbReference type="GO" id="GO:0009279">
    <property type="term" value="C:cell outer membrane"/>
    <property type="evidence" value="ECO:0007669"/>
    <property type="project" value="UniProtKB-SubCell"/>
</dbReference>
<dbReference type="PROSITE" id="PS51257">
    <property type="entry name" value="PROKAR_LIPOPROTEIN"/>
    <property type="match status" value="1"/>
</dbReference>
<evidence type="ECO:0000256" key="9">
    <source>
        <dbReference type="ARBA" id="ARBA00023237"/>
    </source>
</evidence>
<dbReference type="Pfam" id="PF07715">
    <property type="entry name" value="Plug"/>
    <property type="match status" value="1"/>
</dbReference>
<dbReference type="Proteomes" id="UP000193431">
    <property type="component" value="Chromosome"/>
</dbReference>
<keyword evidence="6 11" id="KW-0798">TonB box</keyword>
<evidence type="ECO:0000256" key="5">
    <source>
        <dbReference type="ARBA" id="ARBA00022729"/>
    </source>
</evidence>
<dbReference type="Pfam" id="PF13715">
    <property type="entry name" value="CarbopepD_reg_2"/>
    <property type="match status" value="1"/>
</dbReference>
<dbReference type="PANTHER" id="PTHR30069">
    <property type="entry name" value="TONB-DEPENDENT OUTER MEMBRANE RECEPTOR"/>
    <property type="match status" value="1"/>
</dbReference>
<gene>
    <name evidence="15" type="ORF">BST97_01160</name>
</gene>
<name>A0A1W6MGI8_9FLAO</name>
<keyword evidence="9 10" id="KW-0998">Cell outer membrane</keyword>
<dbReference type="EMBL" id="CP019344">
    <property type="protein sequence ID" value="ARN76723.1"/>
    <property type="molecule type" value="Genomic_DNA"/>
</dbReference>
<feature type="chain" id="PRO_5013071744" evidence="12">
    <location>
        <begin position="20"/>
        <end position="813"/>
    </location>
</feature>
<reference evidence="15 16" key="1">
    <citation type="submission" date="2016-11" db="EMBL/GenBank/DDBJ databases">
        <title>Trade-off between light-utilization and light-protection in marine flavobacteria.</title>
        <authorList>
            <person name="Kumagai Y."/>
        </authorList>
    </citation>
    <scope>NUCLEOTIDE SEQUENCE [LARGE SCALE GENOMIC DNA]</scope>
    <source>
        <strain evidence="15 16">JCM 13191</strain>
    </source>
</reference>
<dbReference type="OrthoDB" id="9795928at2"/>
<dbReference type="SUPFAM" id="SSF56935">
    <property type="entry name" value="Porins"/>
    <property type="match status" value="1"/>
</dbReference>
<dbReference type="InterPro" id="IPR039426">
    <property type="entry name" value="TonB-dep_rcpt-like"/>
</dbReference>
<dbReference type="GO" id="GO:0015344">
    <property type="term" value="F:siderophore uptake transmembrane transporter activity"/>
    <property type="evidence" value="ECO:0007669"/>
    <property type="project" value="TreeGrafter"/>
</dbReference>
<dbReference type="Gene3D" id="2.170.130.10">
    <property type="entry name" value="TonB-dependent receptor, plug domain"/>
    <property type="match status" value="1"/>
</dbReference>
<dbReference type="GO" id="GO:0044718">
    <property type="term" value="P:siderophore transmembrane transport"/>
    <property type="evidence" value="ECO:0007669"/>
    <property type="project" value="TreeGrafter"/>
</dbReference>
<evidence type="ECO:0000256" key="3">
    <source>
        <dbReference type="ARBA" id="ARBA00022452"/>
    </source>
</evidence>
<keyword evidence="4 10" id="KW-0812">Transmembrane</keyword>
<dbReference type="PANTHER" id="PTHR30069:SF29">
    <property type="entry name" value="HEMOGLOBIN AND HEMOGLOBIN-HAPTOGLOBIN-BINDING PROTEIN 1-RELATED"/>
    <property type="match status" value="1"/>
</dbReference>
<evidence type="ECO:0000259" key="13">
    <source>
        <dbReference type="Pfam" id="PF00593"/>
    </source>
</evidence>
<keyword evidence="3 10" id="KW-1134">Transmembrane beta strand</keyword>
<protein>
    <submittedName>
        <fullName evidence="15">TonB-dependent receptor</fullName>
    </submittedName>
</protein>
<evidence type="ECO:0000256" key="1">
    <source>
        <dbReference type="ARBA" id="ARBA00004571"/>
    </source>
</evidence>
<evidence type="ECO:0000256" key="11">
    <source>
        <dbReference type="RuleBase" id="RU003357"/>
    </source>
</evidence>
<evidence type="ECO:0000256" key="6">
    <source>
        <dbReference type="ARBA" id="ARBA00023077"/>
    </source>
</evidence>
<proteinExistence type="inferred from homology"/>
<dbReference type="Gene3D" id="2.40.170.20">
    <property type="entry name" value="TonB-dependent receptor, beta-barrel domain"/>
    <property type="match status" value="1"/>
</dbReference>
<evidence type="ECO:0000259" key="14">
    <source>
        <dbReference type="Pfam" id="PF07715"/>
    </source>
</evidence>
<keyword evidence="5 12" id="KW-0732">Signal</keyword>
<dbReference type="InterPro" id="IPR008969">
    <property type="entry name" value="CarboxyPept-like_regulatory"/>
</dbReference>
<dbReference type="InterPro" id="IPR000531">
    <property type="entry name" value="Beta-barrel_TonB"/>
</dbReference>
<keyword evidence="7 10" id="KW-0472">Membrane</keyword>
<accession>A0A1W6MGI8</accession>